<dbReference type="EMBL" id="DF237156">
    <property type="protein sequence ID" value="GAQ84816.1"/>
    <property type="molecule type" value="Genomic_DNA"/>
</dbReference>
<sequence>MRHLKILDVRARLHARSGIDFDTRYKHGRKGWTGAGLIKLQEKDAFPDRYIDTITPWSAKERCDHIAKRIPSALVLYRMMCLFPTLDVPTVDWYKCLWDFSLKHKATGFLLQIWEHKAGLQARIYWTGSLESPGPGPECFQADACAFLELLLSDECRHPCGVVAGSIDPALLDTCSAAAQKQRRYMVDLPQTHRDRLTPEDESAARAVRDNAPQDGSGRLEVRFRFATKSIILGDLEPESAAPRNKKLKAEVDPSTVPFCVTISSALLLYRLLALFSLLDRETRLSNGSYESVQTPVEILRPEVPDSVWYTEIAHVASGTVVRFGDYRGAASVWAKASEGADMDKLKGDLESLLELLCGEKSPHTYDKVVAGHSIDPVGSANCWKLPEAFRAERNASDGRTSRCQMARALFGDSEEKVR</sequence>
<proteinExistence type="predicted"/>
<evidence type="ECO:0000313" key="1">
    <source>
        <dbReference type="EMBL" id="GAQ84816.1"/>
    </source>
</evidence>
<gene>
    <name evidence="1" type="ORF">KFL_002070120</name>
</gene>
<reference evidence="1 2" key="1">
    <citation type="journal article" date="2014" name="Nat. Commun.">
        <title>Klebsormidium flaccidum genome reveals primary factors for plant terrestrial adaptation.</title>
        <authorList>
            <person name="Hori K."/>
            <person name="Maruyama F."/>
            <person name="Fujisawa T."/>
            <person name="Togashi T."/>
            <person name="Yamamoto N."/>
            <person name="Seo M."/>
            <person name="Sato S."/>
            <person name="Yamada T."/>
            <person name="Mori H."/>
            <person name="Tajima N."/>
            <person name="Moriyama T."/>
            <person name="Ikeuchi M."/>
            <person name="Watanabe M."/>
            <person name="Wada H."/>
            <person name="Kobayashi K."/>
            <person name="Saito M."/>
            <person name="Masuda T."/>
            <person name="Sasaki-Sekimoto Y."/>
            <person name="Mashiguchi K."/>
            <person name="Awai K."/>
            <person name="Shimojima M."/>
            <person name="Masuda S."/>
            <person name="Iwai M."/>
            <person name="Nobusawa T."/>
            <person name="Narise T."/>
            <person name="Kondo S."/>
            <person name="Saito H."/>
            <person name="Sato R."/>
            <person name="Murakawa M."/>
            <person name="Ihara Y."/>
            <person name="Oshima-Yamada Y."/>
            <person name="Ohtaka K."/>
            <person name="Satoh M."/>
            <person name="Sonobe K."/>
            <person name="Ishii M."/>
            <person name="Ohtani R."/>
            <person name="Kanamori-Sato M."/>
            <person name="Honoki R."/>
            <person name="Miyazaki D."/>
            <person name="Mochizuki H."/>
            <person name="Umetsu J."/>
            <person name="Higashi K."/>
            <person name="Shibata D."/>
            <person name="Kamiya Y."/>
            <person name="Sato N."/>
            <person name="Nakamura Y."/>
            <person name="Tabata S."/>
            <person name="Ida S."/>
            <person name="Kurokawa K."/>
            <person name="Ohta H."/>
        </authorList>
    </citation>
    <scope>NUCLEOTIDE SEQUENCE [LARGE SCALE GENOMIC DNA]</scope>
    <source>
        <strain evidence="1 2">NIES-2285</strain>
    </source>
</reference>
<protein>
    <submittedName>
        <fullName evidence="1">Uncharacterized protein</fullName>
    </submittedName>
</protein>
<dbReference type="OrthoDB" id="2095648at2759"/>
<evidence type="ECO:0000313" key="2">
    <source>
        <dbReference type="Proteomes" id="UP000054558"/>
    </source>
</evidence>
<keyword evidence="2" id="KW-1185">Reference proteome</keyword>
<dbReference type="AlphaFoldDB" id="A0A1Y1I804"/>
<organism evidence="1 2">
    <name type="scientific">Klebsormidium nitens</name>
    <name type="common">Green alga</name>
    <name type="synonym">Ulothrix nitens</name>
    <dbReference type="NCBI Taxonomy" id="105231"/>
    <lineage>
        <taxon>Eukaryota</taxon>
        <taxon>Viridiplantae</taxon>
        <taxon>Streptophyta</taxon>
        <taxon>Klebsormidiophyceae</taxon>
        <taxon>Klebsormidiales</taxon>
        <taxon>Klebsormidiaceae</taxon>
        <taxon>Klebsormidium</taxon>
    </lineage>
</organism>
<accession>A0A1Y1I804</accession>
<name>A0A1Y1I804_KLENI</name>
<dbReference type="Proteomes" id="UP000054558">
    <property type="component" value="Unassembled WGS sequence"/>
</dbReference>